<dbReference type="GO" id="GO:0031297">
    <property type="term" value="P:replication fork processing"/>
    <property type="evidence" value="ECO:0007669"/>
    <property type="project" value="TreeGrafter"/>
</dbReference>
<sequence>MSCGICLESLISGLEAASAIASCGHVFHTACLRQIPRPACPSCRGRFAFPESLVRVFFASPPMDEARILKLENERLSERLVDQEMELRRLLARSGDAEERIKKLNWEKLVLEKQLQEANKAEKRAKAVEEPILEFREENNSFRRAFSVRIKKALKGKKNAV</sequence>
<dbReference type="GO" id="GO:0008270">
    <property type="term" value="F:zinc ion binding"/>
    <property type="evidence" value="ECO:0007669"/>
    <property type="project" value="UniProtKB-KW"/>
</dbReference>
<evidence type="ECO:0000259" key="5">
    <source>
        <dbReference type="PROSITE" id="PS50089"/>
    </source>
</evidence>
<evidence type="ECO:0000313" key="7">
    <source>
        <dbReference type="Proteomes" id="UP000298663"/>
    </source>
</evidence>
<feature type="coiled-coil region" evidence="4">
    <location>
        <begin position="66"/>
        <end position="121"/>
    </location>
</feature>
<organism evidence="6 7">
    <name type="scientific">Steinernema carpocapsae</name>
    <name type="common">Entomopathogenic nematode</name>
    <dbReference type="NCBI Taxonomy" id="34508"/>
    <lineage>
        <taxon>Eukaryota</taxon>
        <taxon>Metazoa</taxon>
        <taxon>Ecdysozoa</taxon>
        <taxon>Nematoda</taxon>
        <taxon>Chromadorea</taxon>
        <taxon>Rhabditida</taxon>
        <taxon>Tylenchina</taxon>
        <taxon>Panagrolaimomorpha</taxon>
        <taxon>Strongyloidoidea</taxon>
        <taxon>Steinernematidae</taxon>
        <taxon>Steinernema</taxon>
    </lineage>
</organism>
<dbReference type="Proteomes" id="UP000298663">
    <property type="component" value="Unassembled WGS sequence"/>
</dbReference>
<dbReference type="PANTHER" id="PTHR46569">
    <property type="entry name" value="E3 UBIQUITIN-PROTEIN LIGASE TRAIP"/>
    <property type="match status" value="1"/>
</dbReference>
<dbReference type="CDD" id="cd16448">
    <property type="entry name" value="RING-H2"/>
    <property type="match status" value="1"/>
</dbReference>
<dbReference type="OrthoDB" id="1938835at2759"/>
<dbReference type="EMBL" id="AZBU02000003">
    <property type="protein sequence ID" value="TKR88633.1"/>
    <property type="molecule type" value="Genomic_DNA"/>
</dbReference>
<keyword evidence="1 3" id="KW-0479">Metal-binding</keyword>
<dbReference type="SUPFAM" id="SSF57850">
    <property type="entry name" value="RING/U-box"/>
    <property type="match status" value="1"/>
</dbReference>
<dbReference type="Pfam" id="PF13639">
    <property type="entry name" value="zf-RING_2"/>
    <property type="match status" value="1"/>
</dbReference>
<dbReference type="InterPro" id="IPR001841">
    <property type="entry name" value="Znf_RING"/>
</dbReference>
<dbReference type="InterPro" id="IPR013083">
    <property type="entry name" value="Znf_RING/FYVE/PHD"/>
</dbReference>
<accession>A0A4U5NZ63</accession>
<dbReference type="GO" id="GO:0005634">
    <property type="term" value="C:nucleus"/>
    <property type="evidence" value="ECO:0007669"/>
    <property type="project" value="TreeGrafter"/>
</dbReference>
<reference evidence="6 7" key="2">
    <citation type="journal article" date="2019" name="G3 (Bethesda)">
        <title>Hybrid Assembly of the Genome of the Entomopathogenic Nematode Steinernema carpocapsae Identifies the X-Chromosome.</title>
        <authorList>
            <person name="Serra L."/>
            <person name="Macchietto M."/>
            <person name="Macias-Munoz A."/>
            <person name="McGill C.J."/>
            <person name="Rodriguez I.M."/>
            <person name="Rodriguez B."/>
            <person name="Murad R."/>
            <person name="Mortazavi A."/>
        </authorList>
    </citation>
    <scope>NUCLEOTIDE SEQUENCE [LARGE SCALE GENOMIC DNA]</scope>
    <source>
        <strain evidence="6 7">ALL</strain>
    </source>
</reference>
<dbReference type="SMART" id="SM00184">
    <property type="entry name" value="RING"/>
    <property type="match status" value="1"/>
</dbReference>
<dbReference type="AlphaFoldDB" id="A0A4U5NZ63"/>
<reference evidence="6 7" key="1">
    <citation type="journal article" date="2015" name="Genome Biol.">
        <title>Comparative genomics of Steinernema reveals deeply conserved gene regulatory networks.</title>
        <authorList>
            <person name="Dillman A.R."/>
            <person name="Macchietto M."/>
            <person name="Porter C.F."/>
            <person name="Rogers A."/>
            <person name="Williams B."/>
            <person name="Antoshechkin I."/>
            <person name="Lee M.M."/>
            <person name="Goodwin Z."/>
            <person name="Lu X."/>
            <person name="Lewis E.E."/>
            <person name="Goodrich-Blair H."/>
            <person name="Stock S.P."/>
            <person name="Adams B.J."/>
            <person name="Sternberg P.W."/>
            <person name="Mortazavi A."/>
        </authorList>
    </citation>
    <scope>NUCLEOTIDE SEQUENCE [LARGE SCALE GENOMIC DNA]</scope>
    <source>
        <strain evidence="6 7">ALL</strain>
    </source>
</reference>
<feature type="domain" description="RING-type" evidence="5">
    <location>
        <begin position="3"/>
        <end position="44"/>
    </location>
</feature>
<evidence type="ECO:0000256" key="2">
    <source>
        <dbReference type="ARBA" id="ARBA00022833"/>
    </source>
</evidence>
<dbReference type="Gene3D" id="3.30.40.10">
    <property type="entry name" value="Zinc/RING finger domain, C3HC4 (zinc finger)"/>
    <property type="match status" value="1"/>
</dbReference>
<keyword evidence="1 3" id="KW-0863">Zinc-finger</keyword>
<evidence type="ECO:0000256" key="3">
    <source>
        <dbReference type="PROSITE-ProRule" id="PRU00175"/>
    </source>
</evidence>
<name>A0A4U5NZ63_STECR</name>
<gene>
    <name evidence="6" type="ORF">L596_012842</name>
</gene>
<proteinExistence type="predicted"/>
<protein>
    <recommendedName>
        <fullName evidence="5">RING-type domain-containing protein</fullName>
    </recommendedName>
</protein>
<keyword evidence="2" id="KW-0862">Zinc</keyword>
<evidence type="ECO:0000256" key="4">
    <source>
        <dbReference type="SAM" id="Coils"/>
    </source>
</evidence>
<dbReference type="GO" id="GO:0016567">
    <property type="term" value="P:protein ubiquitination"/>
    <property type="evidence" value="ECO:0007669"/>
    <property type="project" value="TreeGrafter"/>
</dbReference>
<keyword evidence="7" id="KW-1185">Reference proteome</keyword>
<dbReference type="PROSITE" id="PS50089">
    <property type="entry name" value="ZF_RING_2"/>
    <property type="match status" value="1"/>
</dbReference>
<evidence type="ECO:0000313" key="6">
    <source>
        <dbReference type="EMBL" id="TKR88633.1"/>
    </source>
</evidence>
<dbReference type="GO" id="GO:0061630">
    <property type="term" value="F:ubiquitin protein ligase activity"/>
    <property type="evidence" value="ECO:0007669"/>
    <property type="project" value="TreeGrafter"/>
</dbReference>
<evidence type="ECO:0000256" key="1">
    <source>
        <dbReference type="ARBA" id="ARBA00022771"/>
    </source>
</evidence>
<dbReference type="PANTHER" id="PTHR46569:SF1">
    <property type="entry name" value="E3 UBIQUITIN-PROTEIN LIGASE RFWD3-RELATED"/>
    <property type="match status" value="1"/>
</dbReference>
<keyword evidence="4" id="KW-0175">Coiled coil</keyword>
<dbReference type="GO" id="GO:0090734">
    <property type="term" value="C:site of DNA damage"/>
    <property type="evidence" value="ECO:0007669"/>
    <property type="project" value="TreeGrafter"/>
</dbReference>
<dbReference type="InterPro" id="IPR052639">
    <property type="entry name" value="TRAIP_ubiq-protein_ligase"/>
</dbReference>
<comment type="caution">
    <text evidence="6">The sequence shown here is derived from an EMBL/GenBank/DDBJ whole genome shotgun (WGS) entry which is preliminary data.</text>
</comment>